<dbReference type="EMBL" id="RAPK01000008">
    <property type="protein sequence ID" value="RKD73392.1"/>
    <property type="molecule type" value="Genomic_DNA"/>
</dbReference>
<dbReference type="InterPro" id="IPR000835">
    <property type="entry name" value="HTH_MarR-typ"/>
</dbReference>
<name>A0A419V4L8_9BACL</name>
<dbReference type="GO" id="GO:0003700">
    <property type="term" value="F:DNA-binding transcription factor activity"/>
    <property type="evidence" value="ECO:0007669"/>
    <property type="project" value="InterPro"/>
</dbReference>
<dbReference type="OrthoDB" id="9799747at2"/>
<keyword evidence="2" id="KW-0238">DNA-binding</keyword>
<dbReference type="InterPro" id="IPR036388">
    <property type="entry name" value="WH-like_DNA-bd_sf"/>
</dbReference>
<evidence type="ECO:0000256" key="1">
    <source>
        <dbReference type="ARBA" id="ARBA00023015"/>
    </source>
</evidence>
<dbReference type="GO" id="GO:0006950">
    <property type="term" value="P:response to stress"/>
    <property type="evidence" value="ECO:0007669"/>
    <property type="project" value="TreeGrafter"/>
</dbReference>
<dbReference type="InterPro" id="IPR036390">
    <property type="entry name" value="WH_DNA-bd_sf"/>
</dbReference>
<dbReference type="PROSITE" id="PS50995">
    <property type="entry name" value="HTH_MARR_2"/>
    <property type="match status" value="1"/>
</dbReference>
<accession>A0A419V4L8</accession>
<sequence length="146" mass="16808">MTDKQVETSAALKSLIVLSRAQHAVEEEVRKDIQSHGLTPTEFGVLELLYHKGKQPIQHIGKRILLTSGSMTYVIDKLEKKELLQRVRCPKDRRIVYAEITEKGYQQIEQIFPAHEQKIEEIFSVLSPEEKEQFIALLKRVGLSLQ</sequence>
<evidence type="ECO:0000313" key="5">
    <source>
        <dbReference type="EMBL" id="RKD73392.1"/>
    </source>
</evidence>
<evidence type="ECO:0000256" key="3">
    <source>
        <dbReference type="ARBA" id="ARBA00023163"/>
    </source>
</evidence>
<proteinExistence type="predicted"/>
<evidence type="ECO:0000256" key="2">
    <source>
        <dbReference type="ARBA" id="ARBA00023125"/>
    </source>
</evidence>
<dbReference type="SUPFAM" id="SSF46785">
    <property type="entry name" value="Winged helix' DNA-binding domain"/>
    <property type="match status" value="1"/>
</dbReference>
<dbReference type="PANTHER" id="PTHR33164:SF56">
    <property type="entry name" value="HTH-TYPE TRANSCRIPTIONAL REGULATOR MHQR"/>
    <property type="match status" value="1"/>
</dbReference>
<keyword evidence="1" id="KW-0805">Transcription regulation</keyword>
<dbReference type="Proteomes" id="UP000285120">
    <property type="component" value="Unassembled WGS sequence"/>
</dbReference>
<gene>
    <name evidence="5" type="ORF">ATL39_1685</name>
</gene>
<dbReference type="InterPro" id="IPR039422">
    <property type="entry name" value="MarR/SlyA-like"/>
</dbReference>
<dbReference type="Gene3D" id="1.10.10.10">
    <property type="entry name" value="Winged helix-like DNA-binding domain superfamily/Winged helix DNA-binding domain"/>
    <property type="match status" value="1"/>
</dbReference>
<dbReference type="SMART" id="SM00347">
    <property type="entry name" value="HTH_MARR"/>
    <property type="match status" value="1"/>
</dbReference>
<dbReference type="Pfam" id="PF01047">
    <property type="entry name" value="MarR"/>
    <property type="match status" value="1"/>
</dbReference>
<dbReference type="PRINTS" id="PR00598">
    <property type="entry name" value="HTHMARR"/>
</dbReference>
<feature type="domain" description="HTH marR-type" evidence="4">
    <location>
        <begin position="8"/>
        <end position="143"/>
    </location>
</feature>
<dbReference type="AlphaFoldDB" id="A0A419V4L8"/>
<protein>
    <submittedName>
        <fullName evidence="5">MarR family 2-MHQ and catechol resistance regulon transcriptional repressor</fullName>
    </submittedName>
</protein>
<dbReference type="RefSeq" id="WP_120192888.1">
    <property type="nucleotide sequence ID" value="NZ_RAPK01000008.1"/>
</dbReference>
<reference evidence="5 6" key="1">
    <citation type="submission" date="2018-09" db="EMBL/GenBank/DDBJ databases">
        <title>Genomic Encyclopedia of Archaeal and Bacterial Type Strains, Phase II (KMG-II): from individual species to whole genera.</title>
        <authorList>
            <person name="Goeker M."/>
        </authorList>
    </citation>
    <scope>NUCLEOTIDE SEQUENCE [LARGE SCALE GENOMIC DNA]</scope>
    <source>
        <strain evidence="5 6">DSM 17008</strain>
    </source>
</reference>
<keyword evidence="3" id="KW-0804">Transcription</keyword>
<dbReference type="InterPro" id="IPR023187">
    <property type="entry name" value="Tscrpt_reg_MarR-type_CS"/>
</dbReference>
<dbReference type="GO" id="GO:0003677">
    <property type="term" value="F:DNA binding"/>
    <property type="evidence" value="ECO:0007669"/>
    <property type="project" value="UniProtKB-KW"/>
</dbReference>
<evidence type="ECO:0000313" key="6">
    <source>
        <dbReference type="Proteomes" id="UP000285120"/>
    </source>
</evidence>
<organism evidence="5 6">
    <name type="scientific">Sinobaca qinghaiensis</name>
    <dbReference type="NCBI Taxonomy" id="342944"/>
    <lineage>
        <taxon>Bacteria</taxon>
        <taxon>Bacillati</taxon>
        <taxon>Bacillota</taxon>
        <taxon>Bacilli</taxon>
        <taxon>Bacillales</taxon>
        <taxon>Sporolactobacillaceae</taxon>
        <taxon>Sinobaca</taxon>
    </lineage>
</organism>
<dbReference type="PROSITE" id="PS01117">
    <property type="entry name" value="HTH_MARR_1"/>
    <property type="match status" value="1"/>
</dbReference>
<dbReference type="PANTHER" id="PTHR33164">
    <property type="entry name" value="TRANSCRIPTIONAL REGULATOR, MARR FAMILY"/>
    <property type="match status" value="1"/>
</dbReference>
<comment type="caution">
    <text evidence="5">The sequence shown here is derived from an EMBL/GenBank/DDBJ whole genome shotgun (WGS) entry which is preliminary data.</text>
</comment>
<evidence type="ECO:0000259" key="4">
    <source>
        <dbReference type="PROSITE" id="PS50995"/>
    </source>
</evidence>
<keyword evidence="6" id="KW-1185">Reference proteome</keyword>